<evidence type="ECO:0000313" key="3">
    <source>
        <dbReference type="EMBL" id="CAH0538630.1"/>
    </source>
</evidence>
<dbReference type="NCBIfam" id="TIGR03355">
    <property type="entry name" value="VI_chp_2"/>
    <property type="match status" value="1"/>
</dbReference>
<evidence type="ECO:0000259" key="2">
    <source>
        <dbReference type="Pfam" id="PF18945"/>
    </source>
</evidence>
<reference evidence="3" key="1">
    <citation type="submission" date="2021-11" db="EMBL/GenBank/DDBJ databases">
        <authorList>
            <person name="Rodrigo-Torres L."/>
            <person name="Arahal R. D."/>
            <person name="Lucena T."/>
        </authorList>
    </citation>
    <scope>NUCLEOTIDE SEQUENCE</scope>
    <source>
        <strain evidence="3">CECT 7928</strain>
    </source>
</reference>
<dbReference type="Proteomes" id="UP000838748">
    <property type="component" value="Unassembled WGS sequence"/>
</dbReference>
<accession>A0ABM9A2A1</accession>
<feature type="domain" description="TssC1 C-terminal" evidence="2">
    <location>
        <begin position="393"/>
        <end position="502"/>
    </location>
</feature>
<sequence length="518" mass="59213">MTETITVDETSSLHSIIQLFGGTQQEQKNSLAKIDIDITDDFTSVDEIYEDYYSRNIAALAMVLANNDDIINYNKSYVQRAIERINEVVEEQVNSILKHPEFRYLENQWLKLEELVKDEYDNIEVTLLDVKKEELQYDFERNMYDISSSEMFKKVYVAEYDQYGGEPYGLLMGLYDFENTMDDITWLTGMGMISESTHAPFIGSIDPRFFGVNSIDEVKQIKCFETLLEHPRYRDWNAFRKTDHAAYVGLTIGDFILRQPYHPVNNPVAERCMSGFVEEVTSYESNDAYQWGPASLLLTKNIMRSFGKTGWFQYLRGPENGGYVENLIRPVFNVRGFDEYRSALNISFPDFMELSLSNIGIIPAIEEKGTSNCCFFSANSVKKVEEFVDGFDSMNSQLVANLSYTLCVSRISHYVKCVIRDKIGGFSTTETIRDLLNNWINRYVTTITQPTSLEMAKYPFRAAEIEVTQIPGKAGWYKCSISVLPHIQFEGMDTTLKVDTRLDPGLFASAGGDDGEGE</sequence>
<evidence type="ECO:0000259" key="1">
    <source>
        <dbReference type="Pfam" id="PF05943"/>
    </source>
</evidence>
<proteinExistence type="predicted"/>
<dbReference type="RefSeq" id="WP_237360905.1">
    <property type="nucleotide sequence ID" value="NZ_CAKLDM010000002.1"/>
</dbReference>
<dbReference type="EMBL" id="CAKLDM010000002">
    <property type="protein sequence ID" value="CAH0538630.1"/>
    <property type="molecule type" value="Genomic_DNA"/>
</dbReference>
<dbReference type="InterPro" id="IPR044032">
    <property type="entry name" value="TssC1_C"/>
</dbReference>
<name>A0ABM9A2A1_9VIBR</name>
<evidence type="ECO:0008006" key="5">
    <source>
        <dbReference type="Google" id="ProtNLM"/>
    </source>
</evidence>
<gene>
    <name evidence="3" type="ORF">VMF7928_01556</name>
</gene>
<evidence type="ECO:0000313" key="4">
    <source>
        <dbReference type="Proteomes" id="UP000838748"/>
    </source>
</evidence>
<keyword evidence="4" id="KW-1185">Reference proteome</keyword>
<dbReference type="Pfam" id="PF18945">
    <property type="entry name" value="VipB_2"/>
    <property type="match status" value="1"/>
</dbReference>
<organism evidence="3 4">
    <name type="scientific">Vibrio marisflavi CECT 7928</name>
    <dbReference type="NCBI Taxonomy" id="634439"/>
    <lineage>
        <taxon>Bacteria</taxon>
        <taxon>Pseudomonadati</taxon>
        <taxon>Pseudomonadota</taxon>
        <taxon>Gammaproteobacteria</taxon>
        <taxon>Vibrionales</taxon>
        <taxon>Vibrionaceae</taxon>
        <taxon>Vibrio</taxon>
    </lineage>
</organism>
<dbReference type="PANTHER" id="PTHR35565:SF1">
    <property type="entry name" value="TYPE VI SECRETION SYSTEM CONTRACTILE SHEATH LARGE SUBUNIT"/>
    <property type="match status" value="1"/>
</dbReference>
<comment type="caution">
    <text evidence="3">The sequence shown here is derived from an EMBL/GenBank/DDBJ whole genome shotgun (WGS) entry which is preliminary data.</text>
</comment>
<feature type="domain" description="TssC1 N-terminal" evidence="1">
    <location>
        <begin position="80"/>
        <end position="382"/>
    </location>
</feature>
<dbReference type="InterPro" id="IPR044031">
    <property type="entry name" value="TssC1_N"/>
</dbReference>
<protein>
    <recommendedName>
        <fullName evidence="5">Type VI secretion system contractile sheath large subunit</fullName>
    </recommendedName>
</protein>
<dbReference type="PANTHER" id="PTHR35565">
    <property type="entry name" value="CYTOPLASMIC PROTEIN-RELATED"/>
    <property type="match status" value="1"/>
</dbReference>
<dbReference type="InterPro" id="IPR010269">
    <property type="entry name" value="T6SS_TssC-like"/>
</dbReference>
<dbReference type="Pfam" id="PF05943">
    <property type="entry name" value="VipB"/>
    <property type="match status" value="1"/>
</dbReference>